<feature type="compositionally biased region" description="Gly residues" evidence="1">
    <location>
        <begin position="13"/>
        <end position="27"/>
    </location>
</feature>
<protein>
    <submittedName>
        <fullName evidence="2">Uncharacterized protein</fullName>
    </submittedName>
</protein>
<evidence type="ECO:0000313" key="2">
    <source>
        <dbReference type="EMBL" id="KUN40469.1"/>
    </source>
</evidence>
<dbReference type="EMBL" id="LMWS01000008">
    <property type="protein sequence ID" value="KUN40469.1"/>
    <property type="molecule type" value="Genomic_DNA"/>
</dbReference>
<comment type="caution">
    <text evidence="2">The sequence shown here is derived from an EMBL/GenBank/DDBJ whole genome shotgun (WGS) entry which is preliminary data.</text>
</comment>
<organism evidence="2 3">
    <name type="scientific">Streptomyces longwoodensis</name>
    <dbReference type="NCBI Taxonomy" id="68231"/>
    <lineage>
        <taxon>Bacteria</taxon>
        <taxon>Bacillati</taxon>
        <taxon>Actinomycetota</taxon>
        <taxon>Actinomycetes</taxon>
        <taxon>Kitasatosporales</taxon>
        <taxon>Streptomycetaceae</taxon>
        <taxon>Streptomyces</taxon>
    </lineage>
</organism>
<feature type="region of interest" description="Disordered" evidence="1">
    <location>
        <begin position="1"/>
        <end position="33"/>
    </location>
</feature>
<evidence type="ECO:0000313" key="3">
    <source>
        <dbReference type="Proteomes" id="UP000053271"/>
    </source>
</evidence>
<gene>
    <name evidence="2" type="ORF">AQJ30_07440</name>
</gene>
<keyword evidence="3" id="KW-1185">Reference proteome</keyword>
<feature type="compositionally biased region" description="Basic and acidic residues" evidence="1">
    <location>
        <begin position="1"/>
        <end position="10"/>
    </location>
</feature>
<proteinExistence type="predicted"/>
<reference evidence="2 3" key="1">
    <citation type="submission" date="2015-10" db="EMBL/GenBank/DDBJ databases">
        <title>Draft genome sequence of Streptomyces longwoodensis DSM 41677, type strain for the species Streptomyces longwoodensis.</title>
        <authorList>
            <person name="Ruckert C."/>
            <person name="Winkler A."/>
            <person name="Kalinowski J."/>
            <person name="Kampfer P."/>
            <person name="Glaeser S."/>
        </authorList>
    </citation>
    <scope>NUCLEOTIDE SEQUENCE [LARGE SCALE GENOMIC DNA]</scope>
    <source>
        <strain evidence="2 3">DSM 41677</strain>
    </source>
</reference>
<evidence type="ECO:0000256" key="1">
    <source>
        <dbReference type="SAM" id="MobiDB-lite"/>
    </source>
</evidence>
<sequence length="86" mass="9120">MMFQGRDRVEGACGVGSGTAGQEGPFGPGWSVESGPGEAEGLNMAAVDAYAVYVAHIEVCGECGAQRCVVGQELVEVYLREVRRRR</sequence>
<name>A0A124HS38_9ACTN</name>
<accession>A0A124HS38</accession>
<dbReference type="Proteomes" id="UP000053271">
    <property type="component" value="Unassembled WGS sequence"/>
</dbReference>
<dbReference type="AlphaFoldDB" id="A0A124HS38"/>